<feature type="transmembrane region" description="Helical" evidence="1">
    <location>
        <begin position="9"/>
        <end position="29"/>
    </location>
</feature>
<evidence type="ECO:0000313" key="2">
    <source>
        <dbReference type="EMBL" id="SVD97427.1"/>
    </source>
</evidence>
<keyword evidence="1" id="KW-0812">Transmembrane</keyword>
<gene>
    <name evidence="2" type="ORF">METZ01_LOCUS450281</name>
</gene>
<dbReference type="EMBL" id="UINC01185623">
    <property type="protein sequence ID" value="SVD97427.1"/>
    <property type="molecule type" value="Genomic_DNA"/>
</dbReference>
<feature type="non-terminal residue" evidence="2">
    <location>
        <position position="111"/>
    </location>
</feature>
<organism evidence="2">
    <name type="scientific">marine metagenome</name>
    <dbReference type="NCBI Taxonomy" id="408172"/>
    <lineage>
        <taxon>unclassified sequences</taxon>
        <taxon>metagenomes</taxon>
        <taxon>ecological metagenomes</taxon>
    </lineage>
</organism>
<sequence length="111" mass="13131">MDHSFRRSSVFYIGVLSFILMLGGSQFIYCDNLVPKERYTGTDEQNAKLFKIRPELRRTTFSMRMLAWEQEFGKKKNTYTQPYTQPQAATKHSYTNPRKILFRPSYSSTRV</sequence>
<proteinExistence type="predicted"/>
<evidence type="ECO:0000256" key="1">
    <source>
        <dbReference type="SAM" id="Phobius"/>
    </source>
</evidence>
<keyword evidence="1" id="KW-0472">Membrane</keyword>
<name>A0A382ZPF5_9ZZZZ</name>
<keyword evidence="1" id="KW-1133">Transmembrane helix</keyword>
<dbReference type="AlphaFoldDB" id="A0A382ZPF5"/>
<accession>A0A382ZPF5</accession>
<reference evidence="2" key="1">
    <citation type="submission" date="2018-05" db="EMBL/GenBank/DDBJ databases">
        <authorList>
            <person name="Lanie J.A."/>
            <person name="Ng W.-L."/>
            <person name="Kazmierczak K.M."/>
            <person name="Andrzejewski T.M."/>
            <person name="Davidsen T.M."/>
            <person name="Wayne K.J."/>
            <person name="Tettelin H."/>
            <person name="Glass J.I."/>
            <person name="Rusch D."/>
            <person name="Podicherti R."/>
            <person name="Tsui H.-C.T."/>
            <person name="Winkler M.E."/>
        </authorList>
    </citation>
    <scope>NUCLEOTIDE SEQUENCE</scope>
</reference>
<protein>
    <submittedName>
        <fullName evidence="2">Uncharacterized protein</fullName>
    </submittedName>
</protein>